<feature type="region of interest" description="Disordered" evidence="1">
    <location>
        <begin position="161"/>
        <end position="183"/>
    </location>
</feature>
<keyword evidence="5" id="KW-1185">Reference proteome</keyword>
<reference evidence="6" key="1">
    <citation type="submission" date="2017-02" db="UniProtKB">
        <authorList>
            <consortium name="WormBaseParasite"/>
        </authorList>
    </citation>
    <scope>IDENTIFICATION</scope>
</reference>
<keyword evidence="2" id="KW-0812">Transmembrane</keyword>
<evidence type="ECO:0000256" key="2">
    <source>
        <dbReference type="SAM" id="Phobius"/>
    </source>
</evidence>
<feature type="transmembrane region" description="Helical" evidence="2">
    <location>
        <begin position="7"/>
        <end position="27"/>
    </location>
</feature>
<dbReference type="Proteomes" id="UP000038040">
    <property type="component" value="Unplaced"/>
</dbReference>
<protein>
    <submittedName>
        <fullName evidence="3 6">Uncharacterized protein</fullName>
    </submittedName>
</protein>
<dbReference type="STRING" id="318479.A0A0N4U3S4"/>
<organism evidence="4 6">
    <name type="scientific">Dracunculus medinensis</name>
    <name type="common">Guinea worm</name>
    <dbReference type="NCBI Taxonomy" id="318479"/>
    <lineage>
        <taxon>Eukaryota</taxon>
        <taxon>Metazoa</taxon>
        <taxon>Ecdysozoa</taxon>
        <taxon>Nematoda</taxon>
        <taxon>Chromadorea</taxon>
        <taxon>Rhabditida</taxon>
        <taxon>Spirurina</taxon>
        <taxon>Dracunculoidea</taxon>
        <taxon>Dracunculidae</taxon>
        <taxon>Dracunculus</taxon>
    </lineage>
</organism>
<dbReference type="EMBL" id="UYYG01001153">
    <property type="protein sequence ID" value="VDN55772.1"/>
    <property type="molecule type" value="Genomic_DNA"/>
</dbReference>
<dbReference type="WBParaSite" id="DME_0000138501-mRNA-1">
    <property type="protein sequence ID" value="DME_0000138501-mRNA-1"/>
    <property type="gene ID" value="DME_0000138501"/>
</dbReference>
<evidence type="ECO:0000313" key="4">
    <source>
        <dbReference type="Proteomes" id="UP000038040"/>
    </source>
</evidence>
<keyword evidence="2" id="KW-0472">Membrane</keyword>
<feature type="compositionally biased region" description="Acidic residues" evidence="1">
    <location>
        <begin position="163"/>
        <end position="176"/>
    </location>
</feature>
<evidence type="ECO:0000313" key="5">
    <source>
        <dbReference type="Proteomes" id="UP000274756"/>
    </source>
</evidence>
<accession>A0A0N4U3S4</accession>
<evidence type="ECO:0000313" key="3">
    <source>
        <dbReference type="EMBL" id="VDN55772.1"/>
    </source>
</evidence>
<proteinExistence type="predicted"/>
<name>A0A0N4U3S4_DRAME</name>
<keyword evidence="2" id="KW-1133">Transmembrane helix</keyword>
<dbReference type="AlphaFoldDB" id="A0A0N4U3S4"/>
<dbReference type="Proteomes" id="UP000274756">
    <property type="component" value="Unassembled WGS sequence"/>
</dbReference>
<reference evidence="3 5" key="2">
    <citation type="submission" date="2018-11" db="EMBL/GenBank/DDBJ databases">
        <authorList>
            <consortium name="Pathogen Informatics"/>
        </authorList>
    </citation>
    <scope>NUCLEOTIDE SEQUENCE [LARGE SCALE GENOMIC DNA]</scope>
</reference>
<evidence type="ECO:0000256" key="1">
    <source>
        <dbReference type="SAM" id="MobiDB-lite"/>
    </source>
</evidence>
<dbReference type="OrthoDB" id="1679758at2759"/>
<evidence type="ECO:0000313" key="6">
    <source>
        <dbReference type="WBParaSite" id="DME_0000138501-mRNA-1"/>
    </source>
</evidence>
<gene>
    <name evidence="3" type="ORF">DME_LOCUS5745</name>
</gene>
<sequence length="358" mass="41161">MYDSGRTIIFIGVMESFTGFLLIQRILSIEIHTFLILVIKFLDDSFWLPLDFLKSRQNTNIVLSDKCFFVNGILEDERLAEDDDEFAVSSRPKQLRDDVVRSAVKTVDDFSKIASLKDRKGDWENTAKEAIVSVERKMNAGEEIVAGKVKANLERFVTRGVNDEVDDEQNEDDEERDPNIIREDKKYKEELKFDQVGDIKNRWKTGNIQGADIKEICKEDLEELKRGPGLKDRFKERNESDEDVKQIRQWDQNEIDKSRAADARRSFLEGSAFQTGPVEKNKEIADMEFKRLDEFKERFEKGEGDSAIEKTAIDVQIDSLSDKKSAFEKVESKEICDNATTLMVVDEERALTTDGDAL</sequence>